<sequence>MKKSISVIAIILSMVMVLASCGTNQNGKDEEPVSTPDPELVKNTVNATIELEDGDEIMLELYPDLAPDTVENFVELAEDGFYDGTIFHRVIEDFMIQGGGYDENLKEQKTESIKGEFAKNGFENTLSHTRGVISMARAQDYDSATSQFFIVQKDATYLDGQYAAFGRVTEGMDIVDEIASVKTGTVASSNMEDVPIEPIVIDTITIDTSVSSGKSSKTKATSKPSKDKDTDKNSKDTDDEDEDTSSSKSSKSSSKSTTAPKSTPKSNSSSKSSSSNSSSSSKSSNSNDDKNNDDELSEDELNDILPFLQSGSTESNS</sequence>
<dbReference type="EMBL" id="JAJEQM010000015">
    <property type="protein sequence ID" value="MCC2211241.1"/>
    <property type="molecule type" value="Genomic_DNA"/>
</dbReference>
<dbReference type="PROSITE" id="PS00170">
    <property type="entry name" value="CSA_PPIASE_1"/>
    <property type="match status" value="1"/>
</dbReference>
<keyword evidence="9" id="KW-1185">Reference proteome</keyword>
<evidence type="ECO:0000256" key="5">
    <source>
        <dbReference type="SAM" id="MobiDB-lite"/>
    </source>
</evidence>
<keyword evidence="3" id="KW-0697">Rotamase</keyword>
<keyword evidence="6" id="KW-0732">Signal</keyword>
<feature type="compositionally biased region" description="Low complexity" evidence="5">
    <location>
        <begin position="210"/>
        <end position="223"/>
    </location>
</feature>
<dbReference type="InterPro" id="IPR029000">
    <property type="entry name" value="Cyclophilin-like_dom_sf"/>
</dbReference>
<dbReference type="PRINTS" id="PR00153">
    <property type="entry name" value="CSAPPISMRASE"/>
</dbReference>
<evidence type="ECO:0000256" key="6">
    <source>
        <dbReference type="SAM" id="SignalP"/>
    </source>
</evidence>
<dbReference type="PANTHER" id="PTHR45625:SF4">
    <property type="entry name" value="PEPTIDYLPROLYL ISOMERASE DOMAIN AND WD REPEAT-CONTAINING PROTEIN 1"/>
    <property type="match status" value="1"/>
</dbReference>
<feature type="compositionally biased region" description="Basic and acidic residues" evidence="5">
    <location>
        <begin position="224"/>
        <end position="236"/>
    </location>
</feature>
<feature type="region of interest" description="Disordered" evidence="5">
    <location>
        <begin position="210"/>
        <end position="317"/>
    </location>
</feature>
<dbReference type="EC" id="5.2.1.8" evidence="2"/>
<dbReference type="Pfam" id="PF00160">
    <property type="entry name" value="Pro_isomerase"/>
    <property type="match status" value="1"/>
</dbReference>
<feature type="chain" id="PRO_5042290720" description="peptidylprolyl isomerase" evidence="6">
    <location>
        <begin position="20"/>
        <end position="317"/>
    </location>
</feature>
<protein>
    <recommendedName>
        <fullName evidence="2">peptidylprolyl isomerase</fullName>
        <ecNumber evidence="2">5.2.1.8</ecNumber>
    </recommendedName>
</protein>
<evidence type="ECO:0000259" key="7">
    <source>
        <dbReference type="PROSITE" id="PS50072"/>
    </source>
</evidence>
<dbReference type="PROSITE" id="PS50072">
    <property type="entry name" value="CSA_PPIASE_2"/>
    <property type="match status" value="1"/>
</dbReference>
<reference evidence="8 9" key="1">
    <citation type="submission" date="2021-10" db="EMBL/GenBank/DDBJ databases">
        <title>Anaerobic single-cell dispensing facilitates the cultivation of human gut bacteria.</title>
        <authorList>
            <person name="Afrizal A."/>
        </authorList>
    </citation>
    <scope>NUCLEOTIDE SEQUENCE [LARGE SCALE GENOMIC DNA]</scope>
    <source>
        <strain evidence="8 9">CLA-AA-H232</strain>
    </source>
</reference>
<feature type="compositionally biased region" description="Acidic residues" evidence="5">
    <location>
        <begin position="291"/>
        <end position="302"/>
    </location>
</feature>
<dbReference type="SUPFAM" id="SSF50891">
    <property type="entry name" value="Cyclophilin-like"/>
    <property type="match status" value="1"/>
</dbReference>
<evidence type="ECO:0000256" key="2">
    <source>
        <dbReference type="ARBA" id="ARBA00013194"/>
    </source>
</evidence>
<feature type="domain" description="PPIase cyclophilin-type" evidence="7">
    <location>
        <begin position="44"/>
        <end position="206"/>
    </location>
</feature>
<evidence type="ECO:0000313" key="8">
    <source>
        <dbReference type="EMBL" id="MCC2211241.1"/>
    </source>
</evidence>
<comment type="caution">
    <text evidence="8">The sequence shown here is derived from an EMBL/GenBank/DDBJ whole genome shotgun (WGS) entry which is preliminary data.</text>
</comment>
<dbReference type="PROSITE" id="PS00018">
    <property type="entry name" value="EF_HAND_1"/>
    <property type="match status" value="1"/>
</dbReference>
<accession>A0AAE3E0G1</accession>
<evidence type="ECO:0000256" key="3">
    <source>
        <dbReference type="ARBA" id="ARBA00023110"/>
    </source>
</evidence>
<feature type="compositionally biased region" description="Low complexity" evidence="5">
    <location>
        <begin position="246"/>
        <end position="286"/>
    </location>
</feature>
<gene>
    <name evidence="8" type="ORF">LKE05_10630</name>
</gene>
<keyword evidence="4 8" id="KW-0413">Isomerase</keyword>
<dbReference type="GO" id="GO:0003755">
    <property type="term" value="F:peptidyl-prolyl cis-trans isomerase activity"/>
    <property type="evidence" value="ECO:0007669"/>
    <property type="project" value="UniProtKB-KW"/>
</dbReference>
<comment type="function">
    <text evidence="1">PPIases accelerate the folding of proteins. It catalyzes the cis-trans isomerization of proline imidic peptide bonds in oligopeptides.</text>
</comment>
<evidence type="ECO:0000256" key="4">
    <source>
        <dbReference type="ARBA" id="ARBA00023235"/>
    </source>
</evidence>
<proteinExistence type="predicted"/>
<dbReference type="Proteomes" id="UP001198242">
    <property type="component" value="Unassembled WGS sequence"/>
</dbReference>
<dbReference type="PANTHER" id="PTHR45625">
    <property type="entry name" value="PEPTIDYL-PROLYL CIS-TRANS ISOMERASE-RELATED"/>
    <property type="match status" value="1"/>
</dbReference>
<evidence type="ECO:0000256" key="1">
    <source>
        <dbReference type="ARBA" id="ARBA00002388"/>
    </source>
</evidence>
<dbReference type="InterPro" id="IPR018247">
    <property type="entry name" value="EF_Hand_1_Ca_BS"/>
</dbReference>
<dbReference type="Gene3D" id="2.40.100.10">
    <property type="entry name" value="Cyclophilin-like"/>
    <property type="match status" value="1"/>
</dbReference>
<dbReference type="PROSITE" id="PS51257">
    <property type="entry name" value="PROKAR_LIPOPROTEIN"/>
    <property type="match status" value="1"/>
</dbReference>
<evidence type="ECO:0000313" key="9">
    <source>
        <dbReference type="Proteomes" id="UP001198242"/>
    </source>
</evidence>
<dbReference type="AlphaFoldDB" id="A0AAE3E0G1"/>
<dbReference type="InterPro" id="IPR002130">
    <property type="entry name" value="Cyclophilin-type_PPIase_dom"/>
</dbReference>
<feature type="signal peptide" evidence="6">
    <location>
        <begin position="1"/>
        <end position="19"/>
    </location>
</feature>
<dbReference type="InterPro" id="IPR020892">
    <property type="entry name" value="Cyclophilin-type_PPIase_CS"/>
</dbReference>
<name>A0AAE3E0G1_9FIRM</name>
<dbReference type="GO" id="GO:0006457">
    <property type="term" value="P:protein folding"/>
    <property type="evidence" value="ECO:0007669"/>
    <property type="project" value="InterPro"/>
</dbReference>
<organism evidence="8 9">
    <name type="scientific">Hominilimicola fabiformis</name>
    <dbReference type="NCBI Taxonomy" id="2885356"/>
    <lineage>
        <taxon>Bacteria</taxon>
        <taxon>Bacillati</taxon>
        <taxon>Bacillota</taxon>
        <taxon>Clostridia</taxon>
        <taxon>Eubacteriales</taxon>
        <taxon>Oscillospiraceae</taxon>
        <taxon>Hominilimicola</taxon>
    </lineage>
</organism>
<dbReference type="RefSeq" id="WP_117968393.1">
    <property type="nucleotide sequence ID" value="NZ_JAJEQM010000015.1"/>
</dbReference>
<dbReference type="InterPro" id="IPR044666">
    <property type="entry name" value="Cyclophilin_A-like"/>
</dbReference>